<dbReference type="GO" id="GO:0016747">
    <property type="term" value="F:acyltransferase activity, transferring groups other than amino-acyl groups"/>
    <property type="evidence" value="ECO:0007669"/>
    <property type="project" value="InterPro"/>
</dbReference>
<evidence type="ECO:0000256" key="3">
    <source>
        <dbReference type="SAM" id="MobiDB-lite"/>
    </source>
</evidence>
<dbReference type="Proteomes" id="UP000292373">
    <property type="component" value="Unassembled WGS sequence"/>
</dbReference>
<gene>
    <name evidence="5" type="ORF">ET989_08705</name>
</gene>
<comment type="caution">
    <text evidence="5">The sequence shown here is derived from an EMBL/GenBank/DDBJ whole genome shotgun (WGS) entry which is preliminary data.</text>
</comment>
<dbReference type="SUPFAM" id="SSF55729">
    <property type="entry name" value="Acyl-CoA N-acyltransferases (Nat)"/>
    <property type="match status" value="1"/>
</dbReference>
<dbReference type="Gene3D" id="3.40.630.30">
    <property type="match status" value="1"/>
</dbReference>
<name>A0A4Q9KEB1_9ACTN</name>
<keyword evidence="6" id="KW-1185">Reference proteome</keyword>
<dbReference type="PANTHER" id="PTHR43877">
    <property type="entry name" value="AMINOALKYLPHOSPHONATE N-ACETYLTRANSFERASE-RELATED-RELATED"/>
    <property type="match status" value="1"/>
</dbReference>
<protein>
    <submittedName>
        <fullName evidence="5">GNAT family N-acetyltransferase</fullName>
    </submittedName>
</protein>
<dbReference type="PANTHER" id="PTHR43877:SF2">
    <property type="entry name" value="AMINOALKYLPHOSPHONATE N-ACETYLTRANSFERASE-RELATED"/>
    <property type="match status" value="1"/>
</dbReference>
<dbReference type="AlphaFoldDB" id="A0A4Q9KEB1"/>
<dbReference type="OrthoDB" id="3252279at2"/>
<dbReference type="EMBL" id="SDMQ01000008">
    <property type="protein sequence ID" value="TBT84228.1"/>
    <property type="molecule type" value="Genomic_DNA"/>
</dbReference>
<dbReference type="InterPro" id="IPR000182">
    <property type="entry name" value="GNAT_dom"/>
</dbReference>
<evidence type="ECO:0000256" key="2">
    <source>
        <dbReference type="ARBA" id="ARBA00023315"/>
    </source>
</evidence>
<reference evidence="5 6" key="1">
    <citation type="submission" date="2019-01" db="EMBL/GenBank/DDBJ databases">
        <title>Lactibacter flavus gen. nov., sp. nov., a novel bacterium of the family Propionibacteriaceae isolated from raw milk and dairy products.</title>
        <authorList>
            <person name="Huptas C."/>
            <person name="Wenning M."/>
            <person name="Breitenwieser F."/>
            <person name="Doll E."/>
            <person name="Von Neubeck M."/>
            <person name="Busse H.-J."/>
            <person name="Scherer S."/>
        </authorList>
    </citation>
    <scope>NUCLEOTIDE SEQUENCE [LARGE SCALE GENOMIC DNA]</scope>
    <source>
        <strain evidence="5 6">KCTC 33808</strain>
    </source>
</reference>
<feature type="region of interest" description="Disordered" evidence="3">
    <location>
        <begin position="1"/>
        <end position="25"/>
    </location>
</feature>
<feature type="compositionally biased region" description="Polar residues" evidence="3">
    <location>
        <begin position="1"/>
        <end position="11"/>
    </location>
</feature>
<dbReference type="Pfam" id="PF00583">
    <property type="entry name" value="Acetyltransf_1"/>
    <property type="match status" value="1"/>
</dbReference>
<sequence length="167" mass="17317">MTHAQGPSDSPSCRPPVSWGEQFPRRPGTLAAASADDLADLYLVSYPSGAAAADLSDAQQEIAATFRGEFGILRTDASATAWIDHHPVGAVMVVERSIWDEGLEGPFIIDLFVSPQARGRGVGRSLVQHAVQICALAGDAALSLRIGGGTSPAALAIYASLGFANSD</sequence>
<organism evidence="5 6">
    <name type="scientific">Propioniciclava sinopodophylli</name>
    <dbReference type="NCBI Taxonomy" id="1837344"/>
    <lineage>
        <taxon>Bacteria</taxon>
        <taxon>Bacillati</taxon>
        <taxon>Actinomycetota</taxon>
        <taxon>Actinomycetes</taxon>
        <taxon>Propionibacteriales</taxon>
        <taxon>Propionibacteriaceae</taxon>
        <taxon>Propioniciclava</taxon>
    </lineage>
</organism>
<evidence type="ECO:0000259" key="4">
    <source>
        <dbReference type="PROSITE" id="PS51186"/>
    </source>
</evidence>
<evidence type="ECO:0000256" key="1">
    <source>
        <dbReference type="ARBA" id="ARBA00022679"/>
    </source>
</evidence>
<keyword evidence="1 5" id="KW-0808">Transferase</keyword>
<dbReference type="PROSITE" id="PS51186">
    <property type="entry name" value="GNAT"/>
    <property type="match status" value="1"/>
</dbReference>
<evidence type="ECO:0000313" key="6">
    <source>
        <dbReference type="Proteomes" id="UP000292373"/>
    </source>
</evidence>
<evidence type="ECO:0000313" key="5">
    <source>
        <dbReference type="EMBL" id="TBT84228.1"/>
    </source>
</evidence>
<dbReference type="CDD" id="cd04301">
    <property type="entry name" value="NAT_SF"/>
    <property type="match status" value="1"/>
</dbReference>
<accession>A0A4Q9KEB1</accession>
<feature type="domain" description="N-acetyltransferase" evidence="4">
    <location>
        <begin position="28"/>
        <end position="167"/>
    </location>
</feature>
<dbReference type="InterPro" id="IPR016181">
    <property type="entry name" value="Acyl_CoA_acyltransferase"/>
</dbReference>
<keyword evidence="2" id="KW-0012">Acyltransferase</keyword>
<proteinExistence type="predicted"/>
<dbReference type="InterPro" id="IPR050832">
    <property type="entry name" value="Bact_Acetyltransf"/>
</dbReference>